<keyword evidence="2" id="KW-0210">Decarboxylase</keyword>
<dbReference type="RefSeq" id="WP_078761004.1">
    <property type="nucleotide sequence ID" value="NZ_FUWS01000004.1"/>
</dbReference>
<protein>
    <submittedName>
        <fullName evidence="6">UDP-glucose 4-epimerase</fullName>
    </submittedName>
</protein>
<dbReference type="AlphaFoldDB" id="A0A1T4P4T4"/>
<evidence type="ECO:0000256" key="3">
    <source>
        <dbReference type="ARBA" id="ARBA00023027"/>
    </source>
</evidence>
<dbReference type="Gene3D" id="3.40.50.720">
    <property type="entry name" value="NAD(P)-binding Rossmann-like Domain"/>
    <property type="match status" value="1"/>
</dbReference>
<dbReference type="Proteomes" id="UP000190637">
    <property type="component" value="Unassembled WGS sequence"/>
</dbReference>
<dbReference type="GO" id="GO:0042732">
    <property type="term" value="P:D-xylose metabolic process"/>
    <property type="evidence" value="ECO:0007669"/>
    <property type="project" value="InterPro"/>
</dbReference>
<name>A0A1T4P4T4_9ACTN</name>
<keyword evidence="4" id="KW-0456">Lyase</keyword>
<dbReference type="PANTHER" id="PTHR43078:SF6">
    <property type="entry name" value="UDP-GLUCURONIC ACID DECARBOXYLASE 1"/>
    <property type="match status" value="1"/>
</dbReference>
<proteinExistence type="predicted"/>
<keyword evidence="7" id="KW-1185">Reference proteome</keyword>
<accession>A0A1T4P4T4</accession>
<dbReference type="GO" id="GO:0048040">
    <property type="term" value="F:UDP-glucuronate decarboxylase activity"/>
    <property type="evidence" value="ECO:0007669"/>
    <property type="project" value="TreeGrafter"/>
</dbReference>
<evidence type="ECO:0000259" key="5">
    <source>
        <dbReference type="Pfam" id="PF01370"/>
    </source>
</evidence>
<sequence length="330" mass="35293">MRALVTGGAGFIGSHLVDHLLDAGHRVVVLDDLSTGSPRNLDSALRRSGLEFVQGSVLDPVAVRRAMLGCDTVFHLAAPVGARLVRERPLHAVRTIVGGTETVLEAAADIDCRLLYVSSGEVYGHGTGRPLREDDDRVLGSPLDTRWCAPTATGLAELITTRHWREYGVRGLNVRLFNVAGPRQSARQGAVIPTFVDQALRGRPLTVHGDGRQRRCFCSVGDVVPALVALIDRPTLHGETVNIGGTEEIDILGLARRVRDLTGSDSDLVMIPWEVAHGPGYTETGHRIPDTTRAREAIGWNAVTGIDEIIGAVAASRAVDADLIGTDLLA</sequence>
<dbReference type="OrthoDB" id="9801785at2"/>
<comment type="cofactor">
    <cofactor evidence="1">
        <name>NAD(+)</name>
        <dbReference type="ChEBI" id="CHEBI:57540"/>
    </cofactor>
</comment>
<dbReference type="GO" id="GO:0005737">
    <property type="term" value="C:cytoplasm"/>
    <property type="evidence" value="ECO:0007669"/>
    <property type="project" value="TreeGrafter"/>
</dbReference>
<evidence type="ECO:0000256" key="4">
    <source>
        <dbReference type="ARBA" id="ARBA00023239"/>
    </source>
</evidence>
<organism evidence="6 7">
    <name type="scientific">Marinactinospora thermotolerans DSM 45154</name>
    <dbReference type="NCBI Taxonomy" id="1122192"/>
    <lineage>
        <taxon>Bacteria</taxon>
        <taxon>Bacillati</taxon>
        <taxon>Actinomycetota</taxon>
        <taxon>Actinomycetes</taxon>
        <taxon>Streptosporangiales</taxon>
        <taxon>Nocardiopsidaceae</taxon>
        <taxon>Marinactinospora</taxon>
    </lineage>
</organism>
<dbReference type="STRING" id="1122192.SAMN02745673_01608"/>
<reference evidence="6 7" key="1">
    <citation type="submission" date="2017-02" db="EMBL/GenBank/DDBJ databases">
        <authorList>
            <person name="Peterson S.W."/>
        </authorList>
    </citation>
    <scope>NUCLEOTIDE SEQUENCE [LARGE SCALE GENOMIC DNA]</scope>
    <source>
        <strain evidence="6 7">DSM 45154</strain>
    </source>
</reference>
<dbReference type="InterPro" id="IPR001509">
    <property type="entry name" value="Epimerase_deHydtase"/>
</dbReference>
<dbReference type="SUPFAM" id="SSF51735">
    <property type="entry name" value="NAD(P)-binding Rossmann-fold domains"/>
    <property type="match status" value="1"/>
</dbReference>
<evidence type="ECO:0000256" key="2">
    <source>
        <dbReference type="ARBA" id="ARBA00022793"/>
    </source>
</evidence>
<dbReference type="PANTHER" id="PTHR43078">
    <property type="entry name" value="UDP-GLUCURONIC ACID DECARBOXYLASE-RELATED"/>
    <property type="match status" value="1"/>
</dbReference>
<evidence type="ECO:0000313" key="7">
    <source>
        <dbReference type="Proteomes" id="UP000190637"/>
    </source>
</evidence>
<dbReference type="InterPro" id="IPR036291">
    <property type="entry name" value="NAD(P)-bd_dom_sf"/>
</dbReference>
<evidence type="ECO:0000256" key="1">
    <source>
        <dbReference type="ARBA" id="ARBA00001911"/>
    </source>
</evidence>
<feature type="domain" description="NAD-dependent epimerase/dehydratase" evidence="5">
    <location>
        <begin position="3"/>
        <end position="244"/>
    </location>
</feature>
<dbReference type="Pfam" id="PF01370">
    <property type="entry name" value="Epimerase"/>
    <property type="match status" value="1"/>
</dbReference>
<dbReference type="InterPro" id="IPR044516">
    <property type="entry name" value="UXS-like"/>
</dbReference>
<gene>
    <name evidence="6" type="ORF">SAMN02745673_01608</name>
</gene>
<keyword evidence="3" id="KW-0520">NAD</keyword>
<evidence type="ECO:0000313" key="6">
    <source>
        <dbReference type="EMBL" id="SJZ85938.1"/>
    </source>
</evidence>
<dbReference type="EMBL" id="FUWS01000004">
    <property type="protein sequence ID" value="SJZ85938.1"/>
    <property type="molecule type" value="Genomic_DNA"/>
</dbReference>
<dbReference type="GO" id="GO:0070403">
    <property type="term" value="F:NAD+ binding"/>
    <property type="evidence" value="ECO:0007669"/>
    <property type="project" value="InterPro"/>
</dbReference>